<organism evidence="2 3">
    <name type="scientific">Sphingomonas psychrolutea</name>
    <dbReference type="NCBI Taxonomy" id="1259676"/>
    <lineage>
        <taxon>Bacteria</taxon>
        <taxon>Pseudomonadati</taxon>
        <taxon>Pseudomonadota</taxon>
        <taxon>Alphaproteobacteria</taxon>
        <taxon>Sphingomonadales</taxon>
        <taxon>Sphingomonadaceae</taxon>
        <taxon>Sphingomonas</taxon>
    </lineage>
</organism>
<gene>
    <name evidence="2" type="ORF">GCM10011395_15370</name>
</gene>
<reference evidence="3" key="1">
    <citation type="journal article" date="2019" name="Int. J. Syst. Evol. Microbiol.">
        <title>The Global Catalogue of Microorganisms (GCM) 10K type strain sequencing project: providing services to taxonomists for standard genome sequencing and annotation.</title>
        <authorList>
            <consortium name="The Broad Institute Genomics Platform"/>
            <consortium name="The Broad Institute Genome Sequencing Center for Infectious Disease"/>
            <person name="Wu L."/>
            <person name="Ma J."/>
        </authorList>
    </citation>
    <scope>NUCLEOTIDE SEQUENCE [LARGE SCALE GENOMIC DNA]</scope>
    <source>
        <strain evidence="3">CGMCC 1.10106</strain>
    </source>
</reference>
<keyword evidence="1" id="KW-0812">Transmembrane</keyword>
<evidence type="ECO:0000256" key="1">
    <source>
        <dbReference type="SAM" id="Phobius"/>
    </source>
</evidence>
<evidence type="ECO:0000313" key="3">
    <source>
        <dbReference type="Proteomes" id="UP000618591"/>
    </source>
</evidence>
<keyword evidence="1" id="KW-0472">Membrane</keyword>
<evidence type="ECO:0000313" key="2">
    <source>
        <dbReference type="EMBL" id="GGA46055.1"/>
    </source>
</evidence>
<keyword evidence="1" id="KW-1133">Transmembrane helix</keyword>
<comment type="caution">
    <text evidence="2">The sequence shown here is derived from an EMBL/GenBank/DDBJ whole genome shotgun (WGS) entry which is preliminary data.</text>
</comment>
<protein>
    <submittedName>
        <fullName evidence="2">Uncharacterized protein</fullName>
    </submittedName>
</protein>
<dbReference type="Proteomes" id="UP000618591">
    <property type="component" value="Unassembled WGS sequence"/>
</dbReference>
<dbReference type="EMBL" id="BMDW01000007">
    <property type="protein sequence ID" value="GGA46055.1"/>
    <property type="molecule type" value="Genomic_DNA"/>
</dbReference>
<name>A0ABQ1GL82_9SPHN</name>
<proteinExistence type="predicted"/>
<keyword evidence="3" id="KW-1185">Reference proteome</keyword>
<accession>A0ABQ1GL82</accession>
<feature type="transmembrane region" description="Helical" evidence="1">
    <location>
        <begin position="43"/>
        <end position="61"/>
    </location>
</feature>
<sequence>MLLEWLLLTRGRGWRKGDAALRLLPGALMVLALRAALTGAGWWWIALALAASFPVHLADIARRPRRSI</sequence>